<sequence length="282" mass="32948">MYNNRRRERGDAHRQGTRSNHRKPPHGSWQPTVPSWEKRFCYLIGSVPWRKLLETKRSMYLYENVVQWNDSAGEEAFHNAKNRFWAEINGLPCNISLPDPDKYIDEIDWECTIDPELLLDLEQEPKDSDERDEGEEVVILGSGLLLNQSFSCNGWGEAEEDLDKAANLRLDHGYKDANQKMFNDEKHWETNADHTIGDVKDFGWENCWNNTYRWHNNANEWNNLNGKAGGDWGEWDGNGRKREGTGCYMSRFKTSRFQGYQCPVDHGGWRNGRGRNKANLLY</sequence>
<evidence type="ECO:0000256" key="1">
    <source>
        <dbReference type="SAM" id="MobiDB-lite"/>
    </source>
</evidence>
<organism evidence="2">
    <name type="scientific">Rhizophora mucronata</name>
    <name type="common">Asiatic mangrove</name>
    <dbReference type="NCBI Taxonomy" id="61149"/>
    <lineage>
        <taxon>Eukaryota</taxon>
        <taxon>Viridiplantae</taxon>
        <taxon>Streptophyta</taxon>
        <taxon>Embryophyta</taxon>
        <taxon>Tracheophyta</taxon>
        <taxon>Spermatophyta</taxon>
        <taxon>Magnoliopsida</taxon>
        <taxon>eudicotyledons</taxon>
        <taxon>Gunneridae</taxon>
        <taxon>Pentapetalae</taxon>
        <taxon>rosids</taxon>
        <taxon>fabids</taxon>
        <taxon>Malpighiales</taxon>
        <taxon>Rhizophoraceae</taxon>
        <taxon>Rhizophora</taxon>
    </lineage>
</organism>
<accession>A0A2P2QQU4</accession>
<dbReference type="EMBL" id="GGEC01088859">
    <property type="protein sequence ID" value="MBX69343.1"/>
    <property type="molecule type" value="Transcribed_RNA"/>
</dbReference>
<evidence type="ECO:0000313" key="2">
    <source>
        <dbReference type="EMBL" id="MBX69343.1"/>
    </source>
</evidence>
<protein>
    <submittedName>
        <fullName evidence="2">Uncharacterized protein</fullName>
    </submittedName>
</protein>
<proteinExistence type="predicted"/>
<dbReference type="PANTHER" id="PTHR34567">
    <property type="entry name" value="FK506-BINDING-LIKE PROTEIN"/>
    <property type="match status" value="1"/>
</dbReference>
<reference evidence="2" key="1">
    <citation type="submission" date="2018-02" db="EMBL/GenBank/DDBJ databases">
        <title>Rhizophora mucronata_Transcriptome.</title>
        <authorList>
            <person name="Meera S.P."/>
            <person name="Sreeshan A."/>
            <person name="Augustine A."/>
        </authorList>
    </citation>
    <scope>NUCLEOTIDE SEQUENCE</scope>
    <source>
        <tissue evidence="2">Leaf</tissue>
    </source>
</reference>
<dbReference type="AlphaFoldDB" id="A0A2P2QQU4"/>
<feature type="compositionally biased region" description="Basic residues" evidence="1">
    <location>
        <begin position="15"/>
        <end position="25"/>
    </location>
</feature>
<name>A0A2P2QQU4_RHIMU</name>
<dbReference type="PANTHER" id="PTHR34567:SF3">
    <property type="entry name" value="FK506-BINDING-LIKE PROTEIN"/>
    <property type="match status" value="1"/>
</dbReference>
<feature type="region of interest" description="Disordered" evidence="1">
    <location>
        <begin position="1"/>
        <end position="31"/>
    </location>
</feature>